<gene>
    <name evidence="2" type="ORF">BOX17_04595</name>
</gene>
<accession>A0A1J0VE34</accession>
<proteinExistence type="predicted"/>
<evidence type="ECO:0000313" key="2">
    <source>
        <dbReference type="EMBL" id="APE30292.1"/>
    </source>
</evidence>
<dbReference type="AlphaFoldDB" id="A0A1J0VE34"/>
<evidence type="ECO:0000256" key="1">
    <source>
        <dbReference type="SAM" id="Phobius"/>
    </source>
</evidence>
<dbReference type="EMBL" id="CP018139">
    <property type="protein sequence ID" value="APE30292.1"/>
    <property type="molecule type" value="Genomic_DNA"/>
</dbReference>
<keyword evidence="3" id="KW-1185">Reference proteome</keyword>
<evidence type="ECO:0000313" key="3">
    <source>
        <dbReference type="Proteomes" id="UP000181985"/>
    </source>
</evidence>
<keyword evidence="1" id="KW-0472">Membrane</keyword>
<sequence length="137" mass="15806">MGAPWATRPLQRFALWGILPPLLLLISPAIRGYYDLRPMAERLATLEAQSRPLAYVGEYHDQFRFLGRLVTDMTTLDDDRAVTEWAARHPRGHIIEKRREPTPRQVEIAGYHQPYRGRIYLIVPADRWPAFIAAGDD</sequence>
<dbReference type="RefSeq" id="WP_071942278.1">
    <property type="nucleotide sequence ID" value="NZ_CP018139.1"/>
</dbReference>
<organism evidence="2 3">
    <name type="scientific">Halomonas aestuarii</name>
    <dbReference type="NCBI Taxonomy" id="1897729"/>
    <lineage>
        <taxon>Bacteria</taxon>
        <taxon>Pseudomonadati</taxon>
        <taxon>Pseudomonadota</taxon>
        <taxon>Gammaproteobacteria</taxon>
        <taxon>Oceanospirillales</taxon>
        <taxon>Halomonadaceae</taxon>
        <taxon>Halomonas</taxon>
    </lineage>
</organism>
<dbReference type="Proteomes" id="UP000181985">
    <property type="component" value="Chromosome"/>
</dbReference>
<name>A0A1J0VE34_9GAMM</name>
<keyword evidence="1" id="KW-1133">Transmembrane helix</keyword>
<protein>
    <submittedName>
        <fullName evidence="2">Uncharacterized protein</fullName>
    </submittedName>
</protein>
<reference evidence="3" key="1">
    <citation type="submission" date="2016-11" db="EMBL/GenBank/DDBJ databases">
        <title>Halolamina sediminis sp. nov., an extremely halophilic archaeon isolated from solar salt.</title>
        <authorList>
            <person name="Koh H.-W."/>
            <person name="Rani S."/>
            <person name="Park S.-J."/>
        </authorList>
    </citation>
    <scope>NUCLEOTIDE SEQUENCE [LARGE SCALE GENOMIC DNA]</scope>
    <source>
        <strain evidence="3">Hb3</strain>
    </source>
</reference>
<feature type="transmembrane region" description="Helical" evidence="1">
    <location>
        <begin position="13"/>
        <end position="34"/>
    </location>
</feature>
<dbReference type="KEGG" id="hsi:BOX17_04595"/>
<keyword evidence="1" id="KW-0812">Transmembrane</keyword>
<dbReference type="OrthoDB" id="9775035at2"/>